<dbReference type="Pfam" id="PF07883">
    <property type="entry name" value="Cupin_2"/>
    <property type="match status" value="1"/>
</dbReference>
<dbReference type="Proteomes" id="UP001597541">
    <property type="component" value="Unassembled WGS sequence"/>
</dbReference>
<evidence type="ECO:0000259" key="1">
    <source>
        <dbReference type="Pfam" id="PF07883"/>
    </source>
</evidence>
<feature type="domain" description="Cupin type-2" evidence="1">
    <location>
        <begin position="54"/>
        <end position="114"/>
    </location>
</feature>
<dbReference type="PANTHER" id="PTHR36440:SF1">
    <property type="entry name" value="PUTATIVE (AFU_ORTHOLOGUE AFUA_8G07350)-RELATED"/>
    <property type="match status" value="1"/>
</dbReference>
<dbReference type="InterPro" id="IPR053146">
    <property type="entry name" value="QDO-like"/>
</dbReference>
<comment type="caution">
    <text evidence="2">The sequence shown here is derived from an EMBL/GenBank/DDBJ whole genome shotgun (WGS) entry which is preliminary data.</text>
</comment>
<dbReference type="InterPro" id="IPR014710">
    <property type="entry name" value="RmlC-like_jellyroll"/>
</dbReference>
<sequence>MTNHQSAPNERKAIVHRYAEREWITVFPGEDVSIRVKGEDVNGEYTFLDLVEGPGKGTFIHYHEEADEIIHIIEGVAHIHLDGKEFDAAAGDVIVAPRGVAHGFVNLTDSTLRMSIMYTPSGIENMFTDVIGKSKEEVVELVTTKYKTFIVGPLTNN</sequence>
<dbReference type="EMBL" id="JBHUME010000008">
    <property type="protein sequence ID" value="MFD2613371.1"/>
    <property type="molecule type" value="Genomic_DNA"/>
</dbReference>
<evidence type="ECO:0000313" key="2">
    <source>
        <dbReference type="EMBL" id="MFD2613371.1"/>
    </source>
</evidence>
<reference evidence="3" key="1">
    <citation type="journal article" date="2019" name="Int. J. Syst. Evol. Microbiol.">
        <title>The Global Catalogue of Microorganisms (GCM) 10K type strain sequencing project: providing services to taxonomists for standard genome sequencing and annotation.</title>
        <authorList>
            <consortium name="The Broad Institute Genomics Platform"/>
            <consortium name="The Broad Institute Genome Sequencing Center for Infectious Disease"/>
            <person name="Wu L."/>
            <person name="Ma J."/>
        </authorList>
    </citation>
    <scope>NUCLEOTIDE SEQUENCE [LARGE SCALE GENOMIC DNA]</scope>
    <source>
        <strain evidence="3">KCTC 3950</strain>
    </source>
</reference>
<proteinExistence type="predicted"/>
<dbReference type="RefSeq" id="WP_377603368.1">
    <property type="nucleotide sequence ID" value="NZ_JBHUME010000008.1"/>
</dbReference>
<organism evidence="2 3">
    <name type="scientific">Paenibacillus gansuensis</name>
    <dbReference type="NCBI Taxonomy" id="306542"/>
    <lineage>
        <taxon>Bacteria</taxon>
        <taxon>Bacillati</taxon>
        <taxon>Bacillota</taxon>
        <taxon>Bacilli</taxon>
        <taxon>Bacillales</taxon>
        <taxon>Paenibacillaceae</taxon>
        <taxon>Paenibacillus</taxon>
    </lineage>
</organism>
<gene>
    <name evidence="2" type="ORF">ACFSUF_13150</name>
</gene>
<accession>A0ABW5PEL7</accession>
<dbReference type="SUPFAM" id="SSF51182">
    <property type="entry name" value="RmlC-like cupins"/>
    <property type="match status" value="1"/>
</dbReference>
<dbReference type="Gene3D" id="2.60.120.10">
    <property type="entry name" value="Jelly Rolls"/>
    <property type="match status" value="1"/>
</dbReference>
<dbReference type="PANTHER" id="PTHR36440">
    <property type="entry name" value="PUTATIVE (AFU_ORTHOLOGUE AFUA_8G07350)-RELATED"/>
    <property type="match status" value="1"/>
</dbReference>
<name>A0ABW5PEL7_9BACL</name>
<keyword evidence="3" id="KW-1185">Reference proteome</keyword>
<dbReference type="InterPro" id="IPR011051">
    <property type="entry name" value="RmlC_Cupin_sf"/>
</dbReference>
<dbReference type="InterPro" id="IPR013096">
    <property type="entry name" value="Cupin_2"/>
</dbReference>
<evidence type="ECO:0000313" key="3">
    <source>
        <dbReference type="Proteomes" id="UP001597541"/>
    </source>
</evidence>
<protein>
    <submittedName>
        <fullName evidence="2">Cupin domain-containing protein</fullName>
    </submittedName>
</protein>